<name>A0A072U242_MEDTR</name>
<protein>
    <submittedName>
        <fullName evidence="2 3">Uncharacterized protein</fullName>
    </submittedName>
</protein>
<feature type="region of interest" description="Disordered" evidence="1">
    <location>
        <begin position="1"/>
        <end position="53"/>
    </location>
</feature>
<feature type="compositionally biased region" description="Polar residues" evidence="1">
    <location>
        <begin position="13"/>
        <end position="28"/>
    </location>
</feature>
<evidence type="ECO:0000256" key="1">
    <source>
        <dbReference type="SAM" id="MobiDB-lite"/>
    </source>
</evidence>
<keyword evidence="4" id="KW-1185">Reference proteome</keyword>
<reference evidence="3" key="3">
    <citation type="submission" date="2015-04" db="UniProtKB">
        <authorList>
            <consortium name="EnsemblPlants"/>
        </authorList>
    </citation>
    <scope>IDENTIFICATION</scope>
    <source>
        <strain evidence="3">cv. Jemalong A17</strain>
    </source>
</reference>
<dbReference type="Proteomes" id="UP000002051">
    <property type="component" value="Unassembled WGS sequence"/>
</dbReference>
<dbReference type="HOGENOM" id="CLU_2674879_0_0_1"/>
<gene>
    <name evidence="2" type="ordered locus">MTR_7g083235</name>
</gene>
<dbReference type="EnsemblPlants" id="KEH23476">
    <property type="protein sequence ID" value="KEH23476"/>
    <property type="gene ID" value="MTR_7g083235"/>
</dbReference>
<sequence length="75" mass="8698">MKGGNRRIKEINHINNPSAIQPSDQIINDPTKKRRRKDQIKQKEGEDENEEDEIRVKGVIVKLKNKDACVYVCPQ</sequence>
<organism evidence="2 4">
    <name type="scientific">Medicago truncatula</name>
    <name type="common">Barrel medic</name>
    <name type="synonym">Medicago tribuloides</name>
    <dbReference type="NCBI Taxonomy" id="3880"/>
    <lineage>
        <taxon>Eukaryota</taxon>
        <taxon>Viridiplantae</taxon>
        <taxon>Streptophyta</taxon>
        <taxon>Embryophyta</taxon>
        <taxon>Tracheophyta</taxon>
        <taxon>Spermatophyta</taxon>
        <taxon>Magnoliopsida</taxon>
        <taxon>eudicotyledons</taxon>
        <taxon>Gunneridae</taxon>
        <taxon>Pentapetalae</taxon>
        <taxon>rosids</taxon>
        <taxon>fabids</taxon>
        <taxon>Fabales</taxon>
        <taxon>Fabaceae</taxon>
        <taxon>Papilionoideae</taxon>
        <taxon>50 kb inversion clade</taxon>
        <taxon>NPAAA clade</taxon>
        <taxon>Hologalegina</taxon>
        <taxon>IRL clade</taxon>
        <taxon>Trifolieae</taxon>
        <taxon>Medicago</taxon>
    </lineage>
</organism>
<proteinExistence type="predicted"/>
<dbReference type="AlphaFoldDB" id="A0A072U242"/>
<evidence type="ECO:0000313" key="2">
    <source>
        <dbReference type="EMBL" id="KEH23476.1"/>
    </source>
</evidence>
<reference evidence="2 4" key="1">
    <citation type="journal article" date="2011" name="Nature">
        <title>The Medicago genome provides insight into the evolution of rhizobial symbioses.</title>
        <authorList>
            <person name="Young N.D."/>
            <person name="Debelle F."/>
            <person name="Oldroyd G.E."/>
            <person name="Geurts R."/>
            <person name="Cannon S.B."/>
            <person name="Udvardi M.K."/>
            <person name="Benedito V.A."/>
            <person name="Mayer K.F."/>
            <person name="Gouzy J."/>
            <person name="Schoof H."/>
            <person name="Van de Peer Y."/>
            <person name="Proost S."/>
            <person name="Cook D.R."/>
            <person name="Meyers B.C."/>
            <person name="Spannagl M."/>
            <person name="Cheung F."/>
            <person name="De Mita S."/>
            <person name="Krishnakumar V."/>
            <person name="Gundlach H."/>
            <person name="Zhou S."/>
            <person name="Mudge J."/>
            <person name="Bharti A.K."/>
            <person name="Murray J.D."/>
            <person name="Naoumkina M.A."/>
            <person name="Rosen B."/>
            <person name="Silverstein K.A."/>
            <person name="Tang H."/>
            <person name="Rombauts S."/>
            <person name="Zhao P.X."/>
            <person name="Zhou P."/>
            <person name="Barbe V."/>
            <person name="Bardou P."/>
            <person name="Bechner M."/>
            <person name="Bellec A."/>
            <person name="Berger A."/>
            <person name="Berges H."/>
            <person name="Bidwell S."/>
            <person name="Bisseling T."/>
            <person name="Choisne N."/>
            <person name="Couloux A."/>
            <person name="Denny R."/>
            <person name="Deshpande S."/>
            <person name="Dai X."/>
            <person name="Doyle J.J."/>
            <person name="Dudez A.M."/>
            <person name="Farmer A.D."/>
            <person name="Fouteau S."/>
            <person name="Franken C."/>
            <person name="Gibelin C."/>
            <person name="Gish J."/>
            <person name="Goldstein S."/>
            <person name="Gonzalez A.J."/>
            <person name="Green P.J."/>
            <person name="Hallab A."/>
            <person name="Hartog M."/>
            <person name="Hua A."/>
            <person name="Humphray S.J."/>
            <person name="Jeong D.H."/>
            <person name="Jing Y."/>
            <person name="Jocker A."/>
            <person name="Kenton S.M."/>
            <person name="Kim D.J."/>
            <person name="Klee K."/>
            <person name="Lai H."/>
            <person name="Lang C."/>
            <person name="Lin S."/>
            <person name="Macmil S.L."/>
            <person name="Magdelenat G."/>
            <person name="Matthews L."/>
            <person name="McCorrison J."/>
            <person name="Monaghan E.L."/>
            <person name="Mun J.H."/>
            <person name="Najar F.Z."/>
            <person name="Nicholson C."/>
            <person name="Noirot C."/>
            <person name="O'Bleness M."/>
            <person name="Paule C.R."/>
            <person name="Poulain J."/>
            <person name="Prion F."/>
            <person name="Qin B."/>
            <person name="Qu C."/>
            <person name="Retzel E.F."/>
            <person name="Riddle C."/>
            <person name="Sallet E."/>
            <person name="Samain S."/>
            <person name="Samson N."/>
            <person name="Sanders I."/>
            <person name="Saurat O."/>
            <person name="Scarpelli C."/>
            <person name="Schiex T."/>
            <person name="Segurens B."/>
            <person name="Severin A.J."/>
            <person name="Sherrier D.J."/>
            <person name="Shi R."/>
            <person name="Sims S."/>
            <person name="Singer S.R."/>
            <person name="Sinharoy S."/>
            <person name="Sterck L."/>
            <person name="Viollet A."/>
            <person name="Wang B.B."/>
            <person name="Wang K."/>
            <person name="Wang M."/>
            <person name="Wang X."/>
            <person name="Warfsmann J."/>
            <person name="Weissenbach J."/>
            <person name="White D.D."/>
            <person name="White J.D."/>
            <person name="Wiley G.B."/>
            <person name="Wincker P."/>
            <person name="Xing Y."/>
            <person name="Yang L."/>
            <person name="Yao Z."/>
            <person name="Ying F."/>
            <person name="Zhai J."/>
            <person name="Zhou L."/>
            <person name="Zuber A."/>
            <person name="Denarie J."/>
            <person name="Dixon R.A."/>
            <person name="May G.D."/>
            <person name="Schwartz D.C."/>
            <person name="Rogers J."/>
            <person name="Quetier F."/>
            <person name="Town C.D."/>
            <person name="Roe B.A."/>
        </authorList>
    </citation>
    <scope>NUCLEOTIDE SEQUENCE [LARGE SCALE GENOMIC DNA]</scope>
    <source>
        <strain evidence="2">A17</strain>
        <strain evidence="3 4">cv. Jemalong A17</strain>
    </source>
</reference>
<evidence type="ECO:0000313" key="3">
    <source>
        <dbReference type="EnsemblPlants" id="KEH23476"/>
    </source>
</evidence>
<dbReference type="EMBL" id="CM001223">
    <property type="protein sequence ID" value="KEH23476.1"/>
    <property type="molecule type" value="Genomic_DNA"/>
</dbReference>
<reference evidence="2 4" key="2">
    <citation type="journal article" date="2014" name="BMC Genomics">
        <title>An improved genome release (version Mt4.0) for the model legume Medicago truncatula.</title>
        <authorList>
            <person name="Tang H."/>
            <person name="Krishnakumar V."/>
            <person name="Bidwell S."/>
            <person name="Rosen B."/>
            <person name="Chan A."/>
            <person name="Zhou S."/>
            <person name="Gentzbittel L."/>
            <person name="Childs K.L."/>
            <person name="Yandell M."/>
            <person name="Gundlach H."/>
            <person name="Mayer K.F."/>
            <person name="Schwartz D.C."/>
            <person name="Town C.D."/>
        </authorList>
    </citation>
    <scope>GENOME REANNOTATION</scope>
    <source>
        <strain evidence="2">A17</strain>
        <strain evidence="3 4">cv. Jemalong A17</strain>
    </source>
</reference>
<evidence type="ECO:0000313" key="4">
    <source>
        <dbReference type="Proteomes" id="UP000002051"/>
    </source>
</evidence>
<accession>A0A072U242</accession>